<dbReference type="EMBL" id="CAXAMN010017036">
    <property type="protein sequence ID" value="CAK9049650.1"/>
    <property type="molecule type" value="Genomic_DNA"/>
</dbReference>
<feature type="transmembrane region" description="Helical" evidence="1">
    <location>
        <begin position="201"/>
        <end position="224"/>
    </location>
</feature>
<protein>
    <recommendedName>
        <fullName evidence="4">PARP catalytic domain-containing protein</fullName>
    </recommendedName>
</protein>
<feature type="transmembrane region" description="Helical" evidence="1">
    <location>
        <begin position="88"/>
        <end position="111"/>
    </location>
</feature>
<keyword evidence="3" id="KW-1185">Reference proteome</keyword>
<evidence type="ECO:0008006" key="4">
    <source>
        <dbReference type="Google" id="ProtNLM"/>
    </source>
</evidence>
<evidence type="ECO:0000256" key="1">
    <source>
        <dbReference type="SAM" id="Phobius"/>
    </source>
</evidence>
<keyword evidence="1" id="KW-0812">Transmembrane</keyword>
<feature type="transmembrane region" description="Helical" evidence="1">
    <location>
        <begin position="172"/>
        <end position="195"/>
    </location>
</feature>
<proteinExistence type="predicted"/>
<keyword evidence="1" id="KW-0472">Membrane</keyword>
<sequence>MWRVERSYRDSYREKRLCWPSLRRAAGMLMKTVLAVLSCLAPWRHHWASADLSTLRRFYPELLAEHQLPLPTCMQGNPTVVPPVLVPMVHMLLAMTDVVLLPMVLLVWIYAAKATTRTPEAPQLRLVRPRLTSKRQVPEQAIAGVRALLCAWMEAVLATSAHRARALQYLSLLHYALLGCVYVVLSTSGYCWVALCLLKPMLSTAPLVCVGLFALYTLPMPVVAMKLISKAKSFCTRAPMEMSEIRAYHATAAENEESIRHNGFRVSTQGMLGRGVYISRDLNKVWGYGGQNGVIFELRVRVGKICTIDRQLHPKQNTWSDEADMAYVPYRCGMVASGLEEACVAKVAQIKVVRTWPKRGLAILLVYDLLRSLLDQLAWLYCFPCILPGYWVPTIAPQAKSLEPPDLEDLSNSKGDQYWRQEWLHATVPPALAHSLAR</sequence>
<reference evidence="2 3" key="1">
    <citation type="submission" date="2024-02" db="EMBL/GenBank/DDBJ databases">
        <authorList>
            <person name="Chen Y."/>
            <person name="Shah S."/>
            <person name="Dougan E. K."/>
            <person name="Thang M."/>
            <person name="Chan C."/>
        </authorList>
    </citation>
    <scope>NUCLEOTIDE SEQUENCE [LARGE SCALE GENOMIC DNA]</scope>
</reference>
<organism evidence="2 3">
    <name type="scientific">Durusdinium trenchii</name>
    <dbReference type="NCBI Taxonomy" id="1381693"/>
    <lineage>
        <taxon>Eukaryota</taxon>
        <taxon>Sar</taxon>
        <taxon>Alveolata</taxon>
        <taxon>Dinophyceae</taxon>
        <taxon>Suessiales</taxon>
        <taxon>Symbiodiniaceae</taxon>
        <taxon>Durusdinium</taxon>
    </lineage>
</organism>
<keyword evidence="1" id="KW-1133">Transmembrane helix</keyword>
<evidence type="ECO:0000313" key="3">
    <source>
        <dbReference type="Proteomes" id="UP001642484"/>
    </source>
</evidence>
<accession>A0ABP0MDV6</accession>
<dbReference type="SUPFAM" id="SSF56399">
    <property type="entry name" value="ADP-ribosylation"/>
    <property type="match status" value="1"/>
</dbReference>
<dbReference type="Gene3D" id="3.90.228.10">
    <property type="match status" value="1"/>
</dbReference>
<dbReference type="PANTHER" id="PTHR36542">
    <property type="entry name" value="GIG2-LIKE PROTEIN DRED-RELATED"/>
    <property type="match status" value="1"/>
</dbReference>
<name>A0ABP0MDV6_9DINO</name>
<dbReference type="Proteomes" id="UP001642484">
    <property type="component" value="Unassembled WGS sequence"/>
</dbReference>
<gene>
    <name evidence="2" type="ORF">CCMP2556_LOCUS25385</name>
</gene>
<evidence type="ECO:0000313" key="2">
    <source>
        <dbReference type="EMBL" id="CAK9049650.1"/>
    </source>
</evidence>
<comment type="caution">
    <text evidence="2">The sequence shown here is derived from an EMBL/GenBank/DDBJ whole genome shotgun (WGS) entry which is preliminary data.</text>
</comment>